<proteinExistence type="predicted"/>
<organism evidence="1 2">
    <name type="scientific">Brassica napus</name>
    <name type="common">Rape</name>
    <dbReference type="NCBI Taxonomy" id="3708"/>
    <lineage>
        <taxon>Eukaryota</taxon>
        <taxon>Viridiplantae</taxon>
        <taxon>Streptophyta</taxon>
        <taxon>Embryophyta</taxon>
        <taxon>Tracheophyta</taxon>
        <taxon>Spermatophyta</taxon>
        <taxon>Magnoliopsida</taxon>
        <taxon>eudicotyledons</taxon>
        <taxon>Gunneridae</taxon>
        <taxon>Pentapetalae</taxon>
        <taxon>rosids</taxon>
        <taxon>malvids</taxon>
        <taxon>Brassicales</taxon>
        <taxon>Brassicaceae</taxon>
        <taxon>Brassiceae</taxon>
        <taxon>Brassica</taxon>
    </lineage>
</organism>
<accession>A0ABQ7YLT6</accession>
<comment type="caution">
    <text evidence="1">The sequence shown here is derived from an EMBL/GenBank/DDBJ whole genome shotgun (WGS) entry which is preliminary data.</text>
</comment>
<dbReference type="EMBL" id="JAGKQM010000017">
    <property type="protein sequence ID" value="KAH0869178.1"/>
    <property type="molecule type" value="Genomic_DNA"/>
</dbReference>
<gene>
    <name evidence="1" type="ORF">HID58_076200</name>
</gene>
<reference evidence="1 2" key="1">
    <citation type="submission" date="2021-05" db="EMBL/GenBank/DDBJ databases">
        <title>Genome Assembly of Synthetic Allotetraploid Brassica napus Reveals Homoeologous Exchanges between Subgenomes.</title>
        <authorList>
            <person name="Davis J.T."/>
        </authorList>
    </citation>
    <scope>NUCLEOTIDE SEQUENCE [LARGE SCALE GENOMIC DNA]</scope>
    <source>
        <strain evidence="2">cv. Da-Ae</strain>
        <tissue evidence="1">Seedling</tissue>
    </source>
</reference>
<sequence>MFVLREELSPEVPKKKDDPKTAIQEILKIVNQLHTKLLPYQRQDIIKTLESVTSSPDVLVGQEDSEDVVPKLQLNLRKLNSDLIKLQERNEDVGYEVRKHFTPLNSLLKKVESSKHEFTKGMKKELGDINTKMFNLMTKVPMLPNKGFSCWLRWTTTGNALLACLPGIHANDEDLRRLVVYRDVKNKFKELMGLKEVKGETYMWEVWVDNLVWRYRTRGSAKQRWRTHSFVWLLMAHFGLGDQFQINQGGAITKLIISKVMFE</sequence>
<dbReference type="Proteomes" id="UP000824890">
    <property type="component" value="Unassembled WGS sequence"/>
</dbReference>
<evidence type="ECO:0000313" key="2">
    <source>
        <dbReference type="Proteomes" id="UP000824890"/>
    </source>
</evidence>
<keyword evidence="2" id="KW-1185">Reference proteome</keyword>
<protein>
    <submittedName>
        <fullName evidence="1">Uncharacterized protein</fullName>
    </submittedName>
</protein>
<name>A0ABQ7YLT6_BRANA</name>
<evidence type="ECO:0000313" key="1">
    <source>
        <dbReference type="EMBL" id="KAH0869178.1"/>
    </source>
</evidence>